<dbReference type="AlphaFoldDB" id="A0A9D5M3W0"/>
<gene>
    <name evidence="2" type="ORF">INF28_11320</name>
</gene>
<sequence length="65" mass="7275">MLRSIWSEGTFAVLKREHKLKRAEKRGIHRVHEECLFSALALNLKRIVKALAGSQNPRPLPGSAG</sequence>
<accession>A0A9D5M3W0</accession>
<proteinExistence type="predicted"/>
<reference evidence="2" key="1">
    <citation type="submission" date="2020-10" db="EMBL/GenBank/DDBJ databases">
        <title>ChiBAC.</title>
        <authorList>
            <person name="Zenner C."/>
            <person name="Hitch T.C.A."/>
            <person name="Clavel T."/>
        </authorList>
    </citation>
    <scope>NUCLEOTIDE SEQUENCE</scope>
    <source>
        <strain evidence="2">DSM 107454</strain>
    </source>
</reference>
<dbReference type="EMBL" id="JADCKB010000032">
    <property type="protein sequence ID" value="MBE5041048.1"/>
    <property type="molecule type" value="Genomic_DNA"/>
</dbReference>
<dbReference type="Proteomes" id="UP000806542">
    <property type="component" value="Unassembled WGS sequence"/>
</dbReference>
<evidence type="ECO:0000259" key="1">
    <source>
        <dbReference type="Pfam" id="PF13751"/>
    </source>
</evidence>
<keyword evidence="3" id="KW-1185">Reference proteome</keyword>
<name>A0A9D5M3W0_9FIRM</name>
<comment type="caution">
    <text evidence="2">The sequence shown here is derived from an EMBL/GenBank/DDBJ whole genome shotgun (WGS) entry which is preliminary data.</text>
</comment>
<protein>
    <submittedName>
        <fullName evidence="2">Transposase</fullName>
    </submittedName>
</protein>
<organism evidence="2 3">
    <name type="scientific">Ructibacterium gallinarum</name>
    <dbReference type="NCBI Taxonomy" id="2779355"/>
    <lineage>
        <taxon>Bacteria</taxon>
        <taxon>Bacillati</taxon>
        <taxon>Bacillota</taxon>
        <taxon>Clostridia</taxon>
        <taxon>Eubacteriales</taxon>
        <taxon>Oscillospiraceae</taxon>
        <taxon>Ructibacterium</taxon>
    </lineage>
</organism>
<dbReference type="InterPro" id="IPR025668">
    <property type="entry name" value="Tnp_DDE_dom"/>
</dbReference>
<dbReference type="Pfam" id="PF13751">
    <property type="entry name" value="DDE_Tnp_1_6"/>
    <property type="match status" value="1"/>
</dbReference>
<evidence type="ECO:0000313" key="3">
    <source>
        <dbReference type="Proteomes" id="UP000806542"/>
    </source>
</evidence>
<evidence type="ECO:0000313" key="2">
    <source>
        <dbReference type="EMBL" id="MBE5041048.1"/>
    </source>
</evidence>
<feature type="domain" description="Transposase DDE" evidence="1">
    <location>
        <begin position="3"/>
        <end position="47"/>
    </location>
</feature>